<dbReference type="SUPFAM" id="SSF54523">
    <property type="entry name" value="Pili subunits"/>
    <property type="match status" value="1"/>
</dbReference>
<dbReference type="RefSeq" id="WP_089082618.1">
    <property type="nucleotide sequence ID" value="NZ_AP018823.1"/>
</dbReference>
<dbReference type="Pfam" id="PF16732">
    <property type="entry name" value="ComP_DUS"/>
    <property type="match status" value="1"/>
</dbReference>
<evidence type="ECO:0000313" key="3">
    <source>
        <dbReference type="Proteomes" id="UP000198290"/>
    </source>
</evidence>
<accession>A0A3G9GHR6</accession>
<dbReference type="EMBL" id="AP018823">
    <property type="protein sequence ID" value="BBF87400.1"/>
    <property type="molecule type" value="Genomic_DNA"/>
</dbReference>
<keyword evidence="1" id="KW-1133">Transmembrane helix</keyword>
<reference evidence="3" key="1">
    <citation type="journal article" date="2017" name="Biotechnol. Biofuels">
        <title>Evaluation of environmental bacterial communities as a factor affecting the growth of duckweed Lemna minor.</title>
        <authorList>
            <person name="Ishizawa H."/>
            <person name="Kuroda M."/>
            <person name="Morikawa M."/>
            <person name="Ike M."/>
        </authorList>
    </citation>
    <scope>NUCLEOTIDE SEQUENCE [LARGE SCALE GENOMIC DNA]</scope>
    <source>
        <strain evidence="3">H3</strain>
    </source>
</reference>
<organism evidence="2 3">
    <name type="scientific">Aquitalea magnusonii</name>
    <dbReference type="NCBI Taxonomy" id="332411"/>
    <lineage>
        <taxon>Bacteria</taxon>
        <taxon>Pseudomonadati</taxon>
        <taxon>Pseudomonadota</taxon>
        <taxon>Betaproteobacteria</taxon>
        <taxon>Neisseriales</taxon>
        <taxon>Chromobacteriaceae</taxon>
        <taxon>Aquitalea</taxon>
    </lineage>
</organism>
<name>A0A3G9GHR6_9NEIS</name>
<dbReference type="AlphaFoldDB" id="A0A3G9GHR6"/>
<reference evidence="3" key="3">
    <citation type="journal article" date="2017" name="Plant Physiol. Biochem.">
        <title>Differential oxidative and antioxidative response of duckweed Lemna minor toward plant growth promoting/inhibiting bacteria.</title>
        <authorList>
            <person name="Ishizawa H."/>
            <person name="Kuroda M."/>
            <person name="Morikawa M."/>
            <person name="Ike M."/>
        </authorList>
    </citation>
    <scope>NUCLEOTIDE SEQUENCE [LARGE SCALE GENOMIC DNA]</scope>
    <source>
        <strain evidence="3">H3</strain>
    </source>
</reference>
<evidence type="ECO:0000256" key="1">
    <source>
        <dbReference type="SAM" id="Phobius"/>
    </source>
</evidence>
<dbReference type="PANTHER" id="PTHR30093:SF47">
    <property type="entry name" value="TYPE IV PILUS NON-CORE MINOR PILIN PILE"/>
    <property type="match status" value="1"/>
</dbReference>
<dbReference type="PROSITE" id="PS00409">
    <property type="entry name" value="PROKAR_NTER_METHYL"/>
    <property type="match status" value="1"/>
</dbReference>
<dbReference type="PANTHER" id="PTHR30093">
    <property type="entry name" value="GENERAL SECRETION PATHWAY PROTEIN G"/>
    <property type="match status" value="1"/>
</dbReference>
<dbReference type="InterPro" id="IPR045584">
    <property type="entry name" value="Pilin-like"/>
</dbReference>
<protein>
    <submittedName>
        <fullName evidence="2">Type IV pilus biogenesis protein PilE</fullName>
    </submittedName>
</protein>
<feature type="transmembrane region" description="Helical" evidence="1">
    <location>
        <begin position="6"/>
        <end position="31"/>
    </location>
</feature>
<evidence type="ECO:0000313" key="2">
    <source>
        <dbReference type="EMBL" id="BBF87400.1"/>
    </source>
</evidence>
<reference evidence="2 3" key="2">
    <citation type="journal article" date="2017" name="Genome Announc.">
        <title>Draft genome sequence of Aquitalea magnusonii strain H3, a plant growth-promoting bacterium of duckweed Lemna minor.</title>
        <authorList>
            <person name="Ishizawa H."/>
            <person name="Kuroda M."/>
            <person name="Ike M."/>
        </authorList>
    </citation>
    <scope>NUCLEOTIDE SEQUENCE [LARGE SCALE GENOMIC DNA]</scope>
    <source>
        <strain evidence="2 3">H3</strain>
    </source>
</reference>
<dbReference type="KEGG" id="amah:DLM_3816"/>
<sequence length="136" mass="14407">MTENNSGFTLIEMMITVAIVGILAAIALPSYRNYIMRGHRSEAETVMMQVAQEQERYYTMNNQYNIGATQVSPLGATGTAILYNITVASGTAPAGFQVNAVPANGQSPDAQCGTLTLDSLGNKGSSGSYATADCWK</sequence>
<dbReference type="STRING" id="332411.VI06_05990"/>
<dbReference type="Proteomes" id="UP000198290">
    <property type="component" value="Chromosome"/>
</dbReference>
<gene>
    <name evidence="2" type="ORF">DLM_3816</name>
</gene>
<dbReference type="OrthoDB" id="8592370at2"/>
<keyword evidence="3" id="KW-1185">Reference proteome</keyword>
<proteinExistence type="predicted"/>
<dbReference type="GO" id="GO:0043683">
    <property type="term" value="P:type IV pilus assembly"/>
    <property type="evidence" value="ECO:0007669"/>
    <property type="project" value="InterPro"/>
</dbReference>
<dbReference type="InterPro" id="IPR031982">
    <property type="entry name" value="PilE-like"/>
</dbReference>
<keyword evidence="1" id="KW-0472">Membrane</keyword>
<dbReference type="Gene3D" id="3.30.700.10">
    <property type="entry name" value="Glycoprotein, Type 4 Pilin"/>
    <property type="match status" value="1"/>
</dbReference>
<dbReference type="NCBIfam" id="TIGR02532">
    <property type="entry name" value="IV_pilin_GFxxxE"/>
    <property type="match status" value="1"/>
</dbReference>
<keyword evidence="1" id="KW-0812">Transmembrane</keyword>
<dbReference type="Pfam" id="PF07963">
    <property type="entry name" value="N_methyl"/>
    <property type="match status" value="1"/>
</dbReference>
<dbReference type="InterPro" id="IPR012902">
    <property type="entry name" value="N_methyl_site"/>
</dbReference>